<accession>A0A1M7ZRK0</accession>
<keyword evidence="6 11" id="KW-0812">Transmembrane</keyword>
<organism evidence="14 15">
    <name type="scientific">Pseudoxanthobacter soli DSM 19599</name>
    <dbReference type="NCBI Taxonomy" id="1123029"/>
    <lineage>
        <taxon>Bacteria</taxon>
        <taxon>Pseudomonadati</taxon>
        <taxon>Pseudomonadota</taxon>
        <taxon>Alphaproteobacteria</taxon>
        <taxon>Hyphomicrobiales</taxon>
        <taxon>Segnochrobactraceae</taxon>
        <taxon>Pseudoxanthobacter</taxon>
    </lineage>
</organism>
<dbReference type="SMART" id="SM00387">
    <property type="entry name" value="HATPase_c"/>
    <property type="match status" value="1"/>
</dbReference>
<keyword evidence="15" id="KW-1185">Reference proteome</keyword>
<comment type="subcellular location">
    <subcellularLocation>
        <location evidence="2">Membrane</location>
    </subcellularLocation>
</comment>
<evidence type="ECO:0000256" key="3">
    <source>
        <dbReference type="ARBA" id="ARBA00012438"/>
    </source>
</evidence>
<dbReference type="RefSeq" id="WP_073632355.1">
    <property type="nucleotide sequence ID" value="NZ_FRXO01000014.1"/>
</dbReference>
<dbReference type="PROSITE" id="PS50109">
    <property type="entry name" value="HIS_KIN"/>
    <property type="match status" value="1"/>
</dbReference>
<evidence type="ECO:0000256" key="9">
    <source>
        <dbReference type="ARBA" id="ARBA00023012"/>
    </source>
</evidence>
<dbReference type="EMBL" id="FRXO01000014">
    <property type="protein sequence ID" value="SHO67501.1"/>
    <property type="molecule type" value="Genomic_DNA"/>
</dbReference>
<evidence type="ECO:0000256" key="8">
    <source>
        <dbReference type="ARBA" id="ARBA00022989"/>
    </source>
</evidence>
<evidence type="ECO:0000256" key="2">
    <source>
        <dbReference type="ARBA" id="ARBA00004370"/>
    </source>
</evidence>
<keyword evidence="11" id="KW-0472">Membrane</keyword>
<dbReference type="SUPFAM" id="SSF47384">
    <property type="entry name" value="Homodimeric domain of signal transducing histidine kinase"/>
    <property type="match status" value="1"/>
</dbReference>
<dbReference type="CDD" id="cd00082">
    <property type="entry name" value="HisKA"/>
    <property type="match status" value="1"/>
</dbReference>
<protein>
    <recommendedName>
        <fullName evidence="3">histidine kinase</fullName>
        <ecNumber evidence="3">2.7.13.3</ecNumber>
    </recommendedName>
</protein>
<dbReference type="STRING" id="1123029.SAMN02745172_04182"/>
<dbReference type="InterPro" id="IPR005467">
    <property type="entry name" value="His_kinase_dom"/>
</dbReference>
<dbReference type="PANTHER" id="PTHR45436:SF5">
    <property type="entry name" value="SENSOR HISTIDINE KINASE TRCS"/>
    <property type="match status" value="1"/>
</dbReference>
<dbReference type="Proteomes" id="UP000186406">
    <property type="component" value="Unassembled WGS sequence"/>
</dbReference>
<evidence type="ECO:0000256" key="5">
    <source>
        <dbReference type="ARBA" id="ARBA00022679"/>
    </source>
</evidence>
<dbReference type="Gene3D" id="1.10.287.130">
    <property type="match status" value="1"/>
</dbReference>
<feature type="transmembrane region" description="Helical" evidence="11">
    <location>
        <begin position="21"/>
        <end position="38"/>
    </location>
</feature>
<keyword evidence="8 11" id="KW-1133">Transmembrane helix</keyword>
<dbReference type="SUPFAM" id="SSF55874">
    <property type="entry name" value="ATPase domain of HSP90 chaperone/DNA topoisomerase II/histidine kinase"/>
    <property type="match status" value="1"/>
</dbReference>
<comment type="catalytic activity">
    <reaction evidence="1">
        <text>ATP + protein L-histidine = ADP + protein N-phospho-L-histidine.</text>
        <dbReference type="EC" id="2.7.13.3"/>
    </reaction>
</comment>
<feature type="region of interest" description="Disordered" evidence="10">
    <location>
        <begin position="390"/>
        <end position="410"/>
    </location>
</feature>
<dbReference type="PROSITE" id="PS50885">
    <property type="entry name" value="HAMP"/>
    <property type="match status" value="1"/>
</dbReference>
<evidence type="ECO:0000259" key="12">
    <source>
        <dbReference type="PROSITE" id="PS50109"/>
    </source>
</evidence>
<name>A0A1M7ZRK0_9HYPH</name>
<dbReference type="GO" id="GO:0016020">
    <property type="term" value="C:membrane"/>
    <property type="evidence" value="ECO:0007669"/>
    <property type="project" value="UniProtKB-SubCell"/>
</dbReference>
<evidence type="ECO:0000256" key="10">
    <source>
        <dbReference type="SAM" id="MobiDB-lite"/>
    </source>
</evidence>
<dbReference type="Gene3D" id="3.30.565.10">
    <property type="entry name" value="Histidine kinase-like ATPase, C-terminal domain"/>
    <property type="match status" value="1"/>
</dbReference>
<reference evidence="14 15" key="1">
    <citation type="submission" date="2016-12" db="EMBL/GenBank/DDBJ databases">
        <authorList>
            <person name="Song W.-J."/>
            <person name="Kurnit D.M."/>
        </authorList>
    </citation>
    <scope>NUCLEOTIDE SEQUENCE [LARGE SCALE GENOMIC DNA]</scope>
    <source>
        <strain evidence="14 15">DSM 19599</strain>
    </source>
</reference>
<evidence type="ECO:0000313" key="15">
    <source>
        <dbReference type="Proteomes" id="UP000186406"/>
    </source>
</evidence>
<dbReference type="PANTHER" id="PTHR45436">
    <property type="entry name" value="SENSOR HISTIDINE KINASE YKOH"/>
    <property type="match status" value="1"/>
</dbReference>
<keyword evidence="9" id="KW-0902">Two-component regulatory system</keyword>
<evidence type="ECO:0000256" key="1">
    <source>
        <dbReference type="ARBA" id="ARBA00000085"/>
    </source>
</evidence>
<sequence>MTAAPRPARSRSLGSIVARRITIFAVLAMVVQLVLVFVDCYLNENELSRQFLEQETDLLSAGLSGQGEDISYRLPDDAAERYGRPDSGYFARIRTDDGRVLFSSPDAGRAGHFLPIDLTPPTFWVRTLHPGKPLNLAGGRSVMFHGEGILIEVVTLGDPDGVVFEVLWQEVIEQMIVPMGILLVLVLGGTTFSVRKALKPVHAAARAAEALDPMDARSHLQTDGMPREVAVLAEAVNRAFGRVGDLIQSQRLLTSGIAHEVRTPLAAMKLELGRIDHPRARKAEADLDELVRFVGQMTSLARLDGFDHGAFRPERLDRLAEDVVETLAPWAYDRGHSLALEGHAAAPLPVAGSLIRDAIRNLVENAVKHTPEGTAITVRVADGRVDVCDVRPPRSAGPESAPGSPGADVRAGDRMGIGLKIVERIAALHGGAFTFVRTADGSTASLSLRTSTSENAPADPGNAGRATYGPVYAARDVVHTAELEGNTSPR</sequence>
<feature type="domain" description="HAMP" evidence="13">
    <location>
        <begin position="195"/>
        <end position="248"/>
    </location>
</feature>
<evidence type="ECO:0000256" key="6">
    <source>
        <dbReference type="ARBA" id="ARBA00022692"/>
    </source>
</evidence>
<gene>
    <name evidence="14" type="ORF">SAMN02745172_04182</name>
</gene>
<evidence type="ECO:0000256" key="4">
    <source>
        <dbReference type="ARBA" id="ARBA00022553"/>
    </source>
</evidence>
<evidence type="ECO:0000256" key="11">
    <source>
        <dbReference type="SAM" id="Phobius"/>
    </source>
</evidence>
<proteinExistence type="predicted"/>
<dbReference type="InterPro" id="IPR050428">
    <property type="entry name" value="TCS_sensor_his_kinase"/>
</dbReference>
<evidence type="ECO:0000259" key="13">
    <source>
        <dbReference type="PROSITE" id="PS50885"/>
    </source>
</evidence>
<dbReference type="InterPro" id="IPR003594">
    <property type="entry name" value="HATPase_dom"/>
</dbReference>
<evidence type="ECO:0000256" key="7">
    <source>
        <dbReference type="ARBA" id="ARBA00022777"/>
    </source>
</evidence>
<dbReference type="InterPro" id="IPR036097">
    <property type="entry name" value="HisK_dim/P_sf"/>
</dbReference>
<dbReference type="InterPro" id="IPR036890">
    <property type="entry name" value="HATPase_C_sf"/>
</dbReference>
<keyword evidence="4" id="KW-0597">Phosphoprotein</keyword>
<dbReference type="SMART" id="SM00388">
    <property type="entry name" value="HisKA"/>
    <property type="match status" value="1"/>
</dbReference>
<dbReference type="EC" id="2.7.13.3" evidence="3"/>
<feature type="domain" description="Histidine kinase" evidence="12">
    <location>
        <begin position="256"/>
        <end position="452"/>
    </location>
</feature>
<dbReference type="GO" id="GO:0000155">
    <property type="term" value="F:phosphorelay sensor kinase activity"/>
    <property type="evidence" value="ECO:0007669"/>
    <property type="project" value="InterPro"/>
</dbReference>
<dbReference type="InterPro" id="IPR003661">
    <property type="entry name" value="HisK_dim/P_dom"/>
</dbReference>
<dbReference type="InterPro" id="IPR003660">
    <property type="entry name" value="HAMP_dom"/>
</dbReference>
<dbReference type="AlphaFoldDB" id="A0A1M7ZRK0"/>
<keyword evidence="7" id="KW-0418">Kinase</keyword>
<feature type="region of interest" description="Disordered" evidence="10">
    <location>
        <begin position="447"/>
        <end position="467"/>
    </location>
</feature>
<evidence type="ECO:0000313" key="14">
    <source>
        <dbReference type="EMBL" id="SHO67501.1"/>
    </source>
</evidence>
<dbReference type="Pfam" id="PF02518">
    <property type="entry name" value="HATPase_c"/>
    <property type="match status" value="1"/>
</dbReference>
<keyword evidence="5" id="KW-0808">Transferase</keyword>